<keyword evidence="1" id="KW-1133">Transmembrane helix</keyword>
<feature type="transmembrane region" description="Helical" evidence="1">
    <location>
        <begin position="55"/>
        <end position="77"/>
    </location>
</feature>
<evidence type="ECO:0000313" key="3">
    <source>
        <dbReference type="Proteomes" id="UP001275436"/>
    </source>
</evidence>
<comment type="caution">
    <text evidence="2">The sequence shown here is derived from an EMBL/GenBank/DDBJ whole genome shotgun (WGS) entry which is preliminary data.</text>
</comment>
<keyword evidence="1" id="KW-0472">Membrane</keyword>
<evidence type="ECO:0000256" key="1">
    <source>
        <dbReference type="SAM" id="Phobius"/>
    </source>
</evidence>
<feature type="transmembrane region" description="Helical" evidence="1">
    <location>
        <begin position="6"/>
        <end position="34"/>
    </location>
</feature>
<reference evidence="2 3" key="1">
    <citation type="submission" date="2023-02" db="EMBL/GenBank/DDBJ databases">
        <title>Oceanobacillus kimchii IFOP_LL358 isolated form Alexandrium catenella lab strain.</title>
        <authorList>
            <person name="Gajardo G."/>
            <person name="Ueki S."/>
            <person name="Maruyama F."/>
        </authorList>
    </citation>
    <scope>NUCLEOTIDE SEQUENCE [LARGE SCALE GENOMIC DNA]</scope>
    <source>
        <strain evidence="2 3">IFOP_LL358</strain>
    </source>
</reference>
<keyword evidence="3" id="KW-1185">Reference proteome</keyword>
<dbReference type="Proteomes" id="UP001275436">
    <property type="component" value="Unassembled WGS sequence"/>
</dbReference>
<name>A0ABQ5TE94_9BACI</name>
<evidence type="ECO:0000313" key="2">
    <source>
        <dbReference type="EMBL" id="GLO64685.1"/>
    </source>
</evidence>
<proteinExistence type="predicted"/>
<sequence>MIIKILILILSYVFIGIIVGLFYVAVLLSIFYLMKKIFHMNESKWTSLFKIHNGLGVYYTLIIPWIITILIMFPIIVSWFELIGLEYNILASVSIVLLLLITTAWKFYKGREVLARISR</sequence>
<organism evidence="2 3">
    <name type="scientific">Oceanobacillus kimchii</name>
    <dbReference type="NCBI Taxonomy" id="746691"/>
    <lineage>
        <taxon>Bacteria</taxon>
        <taxon>Bacillati</taxon>
        <taxon>Bacillota</taxon>
        <taxon>Bacilli</taxon>
        <taxon>Bacillales</taxon>
        <taxon>Bacillaceae</taxon>
        <taxon>Oceanobacillus</taxon>
    </lineage>
</organism>
<accession>A0ABQ5TE94</accession>
<feature type="transmembrane region" description="Helical" evidence="1">
    <location>
        <begin position="89"/>
        <end position="108"/>
    </location>
</feature>
<dbReference type="EMBL" id="BSKO01000001">
    <property type="protein sequence ID" value="GLO64685.1"/>
    <property type="molecule type" value="Genomic_DNA"/>
</dbReference>
<protein>
    <submittedName>
        <fullName evidence="2">Uncharacterized protein</fullName>
    </submittedName>
</protein>
<dbReference type="RefSeq" id="WP_017795482.1">
    <property type="nucleotide sequence ID" value="NZ_CANLLY010000007.1"/>
</dbReference>
<gene>
    <name evidence="2" type="ORF">MACH08_04690</name>
</gene>
<keyword evidence="1" id="KW-0812">Transmembrane</keyword>